<dbReference type="GO" id="GO:0003676">
    <property type="term" value="F:nucleic acid binding"/>
    <property type="evidence" value="ECO:0007669"/>
    <property type="project" value="InterPro"/>
</dbReference>
<reference evidence="2" key="1">
    <citation type="submission" date="2020-05" db="EMBL/GenBank/DDBJ databases">
        <authorList>
            <person name="Chiriac C."/>
            <person name="Salcher M."/>
            <person name="Ghai R."/>
            <person name="Kavagutti S V."/>
        </authorList>
    </citation>
    <scope>NUCLEOTIDE SEQUENCE</scope>
</reference>
<feature type="domain" description="CSD" evidence="1">
    <location>
        <begin position="11"/>
        <end position="71"/>
    </location>
</feature>
<dbReference type="InterPro" id="IPR002059">
    <property type="entry name" value="CSP_DNA-bd"/>
</dbReference>
<dbReference type="EMBL" id="CAEZXL010000056">
    <property type="protein sequence ID" value="CAB4684285.1"/>
    <property type="molecule type" value="Genomic_DNA"/>
</dbReference>
<evidence type="ECO:0000313" key="2">
    <source>
        <dbReference type="EMBL" id="CAB4684285.1"/>
    </source>
</evidence>
<dbReference type="PROSITE" id="PS51857">
    <property type="entry name" value="CSD_2"/>
    <property type="match status" value="1"/>
</dbReference>
<dbReference type="InterPro" id="IPR011129">
    <property type="entry name" value="CSD"/>
</dbReference>
<accession>A0A6J6NI32</accession>
<dbReference type="SUPFAM" id="SSF50249">
    <property type="entry name" value="Nucleic acid-binding proteins"/>
    <property type="match status" value="1"/>
</dbReference>
<proteinExistence type="predicted"/>
<protein>
    <submittedName>
        <fullName evidence="2">Unannotated protein</fullName>
    </submittedName>
</protein>
<sequence length="141" mass="15553">MNPAAMKEVVMPTGHVKFFDNVKGFGFVQSDEGTEAFLHVSNLPDGVTDVKPGTRIEYSIVDSKRGAQVMTMRILEVPESLEKKQRASTRMKNEDLVILVEGLISALDNIRPGIEHGRLPEGASAEKVARLLRTLADQLHN</sequence>
<dbReference type="SMART" id="SM00357">
    <property type="entry name" value="CSP"/>
    <property type="match status" value="1"/>
</dbReference>
<name>A0A6J6NI32_9ZZZZ</name>
<organism evidence="2">
    <name type="scientific">freshwater metagenome</name>
    <dbReference type="NCBI Taxonomy" id="449393"/>
    <lineage>
        <taxon>unclassified sequences</taxon>
        <taxon>metagenomes</taxon>
        <taxon>ecological metagenomes</taxon>
    </lineage>
</organism>
<dbReference type="Gene3D" id="2.40.50.140">
    <property type="entry name" value="Nucleic acid-binding proteins"/>
    <property type="match status" value="1"/>
</dbReference>
<dbReference type="PRINTS" id="PR00050">
    <property type="entry name" value="COLDSHOCK"/>
</dbReference>
<gene>
    <name evidence="2" type="ORF">UFOPK2373_00443</name>
</gene>
<dbReference type="AlphaFoldDB" id="A0A6J6NI32"/>
<dbReference type="Pfam" id="PF00313">
    <property type="entry name" value="CSD"/>
    <property type="match status" value="1"/>
</dbReference>
<dbReference type="InterPro" id="IPR012340">
    <property type="entry name" value="NA-bd_OB-fold"/>
</dbReference>
<evidence type="ECO:0000259" key="1">
    <source>
        <dbReference type="PROSITE" id="PS51857"/>
    </source>
</evidence>